<proteinExistence type="predicted"/>
<reference evidence="2" key="1">
    <citation type="journal article" date="2009" name="PLoS Genet.">
        <title>Organised genome dynamics in the Escherichia coli species results in highly diverse adaptive paths.</title>
        <authorList>
            <person name="Touchon M."/>
            <person name="Hoede C."/>
            <person name="Tenaillon O."/>
            <person name="Barbe V."/>
            <person name="Baeriswyl S."/>
            <person name="Bidet P."/>
            <person name="Bingen E."/>
            <person name="Bonacorsi S."/>
            <person name="Bouchier C."/>
            <person name="Bouvet O."/>
            <person name="Calteau A."/>
            <person name="Chiapello H."/>
            <person name="Clermont O."/>
            <person name="Cruveiller S."/>
            <person name="Danchin A."/>
            <person name="Diard M."/>
            <person name="Dossat C."/>
            <person name="Karoui M.E."/>
            <person name="Frapy E."/>
            <person name="Garry L."/>
            <person name="Ghigo J.M."/>
            <person name="Gilles A.M."/>
            <person name="Johnson J."/>
            <person name="Le Bouguenec C."/>
            <person name="Lescat M."/>
            <person name="Mangenot S."/>
            <person name="Martinez-Jehanne V."/>
            <person name="Matic I."/>
            <person name="Nassif X."/>
            <person name="Oztas S."/>
            <person name="Petit M.A."/>
            <person name="Pichon C."/>
            <person name="Rouy Z."/>
            <person name="Ruf C.S."/>
            <person name="Schneider D."/>
            <person name="Tourret J."/>
            <person name="Vacherie B."/>
            <person name="Vallenet D."/>
            <person name="Medigue C."/>
            <person name="Rocha E.P.C."/>
            <person name="Denamur E."/>
        </authorList>
    </citation>
    <scope>NUCLEOTIDE SEQUENCE [LARGE SCALE GENOMIC DNA]</scope>
    <source>
        <strain evidence="2">ATCC 35469 / DSM 13698 / BCRC 15582 / CCUG 18766 / IAM 14443 / JCM 21226 / LMG 7866 / NBRC 102419 / NCTC 12128 / CDC 0568-73</strain>
    </source>
</reference>
<evidence type="ECO:0000313" key="2">
    <source>
        <dbReference type="Proteomes" id="UP000000745"/>
    </source>
</evidence>
<dbReference type="EMBL" id="CU928158">
    <property type="protein sequence ID" value="CAQ89651.1"/>
    <property type="molecule type" value="Genomic_DNA"/>
</dbReference>
<keyword evidence="2" id="KW-1185">Reference proteome</keyword>
<dbReference type="AlphaFoldDB" id="B7LV26"/>
<organism evidence="1 2">
    <name type="scientific">Escherichia fergusonii (strain ATCC 35469 / DSM 13698 / CCUG 18766 / IAM 14443 / JCM 21226 / LMG 7866 / NBRC 102419 / NCTC 12128 / CDC 0568-73)</name>
    <dbReference type="NCBI Taxonomy" id="585054"/>
    <lineage>
        <taxon>Bacteria</taxon>
        <taxon>Pseudomonadati</taxon>
        <taxon>Pseudomonadota</taxon>
        <taxon>Gammaproteobacteria</taxon>
        <taxon>Enterobacterales</taxon>
        <taxon>Enterobacteriaceae</taxon>
        <taxon>Escherichia</taxon>
    </lineage>
</organism>
<name>B7LV26_ESCF3</name>
<dbReference type="HOGENOM" id="CLU_3289497_0_0_6"/>
<protein>
    <submittedName>
        <fullName evidence="1">Uncharacterized protein</fullName>
    </submittedName>
</protein>
<dbReference type="Proteomes" id="UP000000745">
    <property type="component" value="Chromosome"/>
</dbReference>
<accession>B7LV26</accession>
<gene>
    <name evidence="1" type="ordered locus">EFER_2148</name>
</gene>
<dbReference type="KEGG" id="efe:EFER_2148"/>
<evidence type="ECO:0000313" key="1">
    <source>
        <dbReference type="EMBL" id="CAQ89651.1"/>
    </source>
</evidence>
<sequence>MMSMYHRQRFIAEVIRRYAALGKMADTITPRTPSRHPYAAE</sequence>